<dbReference type="STRING" id="355548.SAMN04487945_2829"/>
<keyword evidence="1" id="KW-0540">Nuclease</keyword>
<dbReference type="PROSITE" id="PS50830">
    <property type="entry name" value="TNASE_3"/>
    <property type="match status" value="1"/>
</dbReference>
<dbReference type="Pfam" id="PF00565">
    <property type="entry name" value="SNase"/>
    <property type="match status" value="1"/>
</dbReference>
<evidence type="ECO:0000313" key="7">
    <source>
        <dbReference type="EMBL" id="SEW29453.1"/>
    </source>
</evidence>
<dbReference type="Gene3D" id="2.60.40.1260">
    <property type="entry name" value="Lamin Tail domain"/>
    <property type="match status" value="1"/>
</dbReference>
<dbReference type="InterPro" id="IPR035437">
    <property type="entry name" value="SNase_OB-fold_sf"/>
</dbReference>
<feature type="region of interest" description="Disordered" evidence="4">
    <location>
        <begin position="282"/>
        <end position="301"/>
    </location>
</feature>
<proteinExistence type="predicted"/>
<dbReference type="PANTHER" id="PTHR12302">
    <property type="entry name" value="EBNA2 BINDING PROTEIN P100"/>
    <property type="match status" value="1"/>
</dbReference>
<dbReference type="Proteomes" id="UP000198518">
    <property type="component" value="Unassembled WGS sequence"/>
</dbReference>
<dbReference type="InterPro" id="IPR002071">
    <property type="entry name" value="Thermonucl_AS"/>
</dbReference>
<evidence type="ECO:0000256" key="1">
    <source>
        <dbReference type="ARBA" id="ARBA00022722"/>
    </source>
</evidence>
<dbReference type="PROSITE" id="PS01123">
    <property type="entry name" value="TNASE_1"/>
    <property type="match status" value="1"/>
</dbReference>
<sequence>MRGNHSLVAVFVAALLVTSAGVATAGVAADSPSNVSITDSVTVTVTSVTDGDTVDVEYQNGSTDTVRLLGVDTPEVNGENTPSEYEGVPDTQAGSECLASAGDDASQYTTSALAGETVTLKFDSEADRRGDYGRLLAYVYADGENVNRDLVETGNARVYDSAFSKSETFYDAEADAQDAGDGLWTCQSPDDGGDGETDAVSIDWVYAEADALNDERVKLTNDGDSAVDMSGFVLSDAADHEYAFPDGFTLDPGASVWVHSGSGTDDADDRYAAFGSEVWNDDGDTATLTDADGDTVDERSY</sequence>
<evidence type="ECO:0000313" key="8">
    <source>
        <dbReference type="Proteomes" id="UP000198518"/>
    </source>
</evidence>
<dbReference type="Pfam" id="PF00932">
    <property type="entry name" value="LTD"/>
    <property type="match status" value="1"/>
</dbReference>
<dbReference type="SUPFAM" id="SSF50199">
    <property type="entry name" value="Staphylococcal nuclease"/>
    <property type="match status" value="1"/>
</dbReference>
<keyword evidence="2" id="KW-0255">Endonuclease</keyword>
<dbReference type="PANTHER" id="PTHR12302:SF3">
    <property type="entry name" value="SERINE_THREONINE-PROTEIN KINASE 31"/>
    <property type="match status" value="1"/>
</dbReference>
<evidence type="ECO:0000256" key="3">
    <source>
        <dbReference type="ARBA" id="ARBA00022801"/>
    </source>
</evidence>
<keyword evidence="8" id="KW-1185">Reference proteome</keyword>
<dbReference type="InterPro" id="IPR016071">
    <property type="entry name" value="Staphylococal_nuclease_OB-fold"/>
</dbReference>
<dbReference type="GO" id="GO:0004519">
    <property type="term" value="F:endonuclease activity"/>
    <property type="evidence" value="ECO:0007669"/>
    <property type="project" value="UniProtKB-KW"/>
</dbReference>
<dbReference type="GO" id="GO:0016787">
    <property type="term" value="F:hydrolase activity"/>
    <property type="evidence" value="ECO:0007669"/>
    <property type="project" value="UniProtKB-KW"/>
</dbReference>
<dbReference type="InterPro" id="IPR001322">
    <property type="entry name" value="Lamin_tail_dom"/>
</dbReference>
<dbReference type="AlphaFoldDB" id="A0A1I0QPX5"/>
<keyword evidence="3" id="KW-0378">Hydrolase</keyword>
<dbReference type="SUPFAM" id="SSF74853">
    <property type="entry name" value="Lamin A/C globular tail domain"/>
    <property type="match status" value="1"/>
</dbReference>
<protein>
    <submittedName>
        <fullName evidence="7">Micrococcal nuclease</fullName>
    </submittedName>
</protein>
<dbReference type="InterPro" id="IPR036415">
    <property type="entry name" value="Lamin_tail_dom_sf"/>
</dbReference>
<evidence type="ECO:0000259" key="5">
    <source>
        <dbReference type="PROSITE" id="PS50830"/>
    </source>
</evidence>
<organism evidence="7 8">
    <name type="scientific">Halobacterium jilantaiense</name>
    <dbReference type="NCBI Taxonomy" id="355548"/>
    <lineage>
        <taxon>Archaea</taxon>
        <taxon>Methanobacteriati</taxon>
        <taxon>Methanobacteriota</taxon>
        <taxon>Stenosarchaea group</taxon>
        <taxon>Halobacteria</taxon>
        <taxon>Halobacteriales</taxon>
        <taxon>Halobacteriaceae</taxon>
        <taxon>Halobacterium</taxon>
    </lineage>
</organism>
<dbReference type="SMART" id="SM00318">
    <property type="entry name" value="SNc"/>
    <property type="match status" value="1"/>
</dbReference>
<gene>
    <name evidence="7" type="ORF">SAMN04487945_2829</name>
</gene>
<feature type="domain" description="TNase-like" evidence="5">
    <location>
        <begin position="39"/>
        <end position="186"/>
    </location>
</feature>
<reference evidence="7 8" key="1">
    <citation type="submission" date="2016-10" db="EMBL/GenBank/DDBJ databases">
        <authorList>
            <person name="de Groot N.N."/>
        </authorList>
    </citation>
    <scope>NUCLEOTIDE SEQUENCE [LARGE SCALE GENOMIC DNA]</scope>
    <source>
        <strain evidence="7 8">CGMCC 1.5337</strain>
    </source>
</reference>
<dbReference type="EMBL" id="FOJA01000001">
    <property type="protein sequence ID" value="SEW29453.1"/>
    <property type="molecule type" value="Genomic_DNA"/>
</dbReference>
<feature type="domain" description="LTD" evidence="6">
    <location>
        <begin position="182"/>
        <end position="301"/>
    </location>
</feature>
<dbReference type="Gene3D" id="2.40.50.90">
    <property type="match status" value="1"/>
</dbReference>
<accession>A0A1I0QPX5</accession>
<evidence type="ECO:0000259" key="6">
    <source>
        <dbReference type="PROSITE" id="PS51841"/>
    </source>
</evidence>
<evidence type="ECO:0000256" key="2">
    <source>
        <dbReference type="ARBA" id="ARBA00022759"/>
    </source>
</evidence>
<dbReference type="GO" id="GO:0003676">
    <property type="term" value="F:nucleic acid binding"/>
    <property type="evidence" value="ECO:0007669"/>
    <property type="project" value="InterPro"/>
</dbReference>
<dbReference type="PROSITE" id="PS51841">
    <property type="entry name" value="LTD"/>
    <property type="match status" value="1"/>
</dbReference>
<evidence type="ECO:0000256" key="4">
    <source>
        <dbReference type="SAM" id="MobiDB-lite"/>
    </source>
</evidence>
<name>A0A1I0QPX5_9EURY</name>